<evidence type="ECO:0000313" key="1">
    <source>
        <dbReference type="EnsemblPlants" id="OGLUM04G00580.1"/>
    </source>
</evidence>
<dbReference type="AlphaFoldDB" id="A0A0D9ZGF3"/>
<organism evidence="1">
    <name type="scientific">Oryza glumipatula</name>
    <dbReference type="NCBI Taxonomy" id="40148"/>
    <lineage>
        <taxon>Eukaryota</taxon>
        <taxon>Viridiplantae</taxon>
        <taxon>Streptophyta</taxon>
        <taxon>Embryophyta</taxon>
        <taxon>Tracheophyta</taxon>
        <taxon>Spermatophyta</taxon>
        <taxon>Magnoliopsida</taxon>
        <taxon>Liliopsida</taxon>
        <taxon>Poales</taxon>
        <taxon>Poaceae</taxon>
        <taxon>BOP clade</taxon>
        <taxon>Oryzoideae</taxon>
        <taxon>Oryzeae</taxon>
        <taxon>Oryzinae</taxon>
        <taxon>Oryza</taxon>
    </lineage>
</organism>
<dbReference type="EnsemblPlants" id="OGLUM04G00580.1">
    <property type="protein sequence ID" value="OGLUM04G00580.1"/>
    <property type="gene ID" value="OGLUM04G00580"/>
</dbReference>
<accession>A0A0D9ZGF3</accession>
<name>A0A0D9ZGF3_9ORYZ</name>
<reference evidence="1" key="1">
    <citation type="submission" date="2015-04" db="UniProtKB">
        <authorList>
            <consortium name="EnsemblPlants"/>
        </authorList>
    </citation>
    <scope>IDENTIFICATION</scope>
</reference>
<sequence>MDLAVFFTFVVARRKEVDALKRCVDPARFAMVDKRAVRSPLVPQATCERLFSISGNFTVEFMIRISHLGTYKIFRIRLQRRGALRYITTLRPNLQKGLVEILNSDTSVSSNQVSVATKDEYKPQSTGAWALRLQMI</sequence>
<dbReference type="Gramene" id="OGLUM04G00580.1">
    <property type="protein sequence ID" value="OGLUM04G00580.1"/>
    <property type="gene ID" value="OGLUM04G00580"/>
</dbReference>
<reference evidence="1" key="2">
    <citation type="submission" date="2018-05" db="EMBL/GenBank/DDBJ databases">
        <title>OgluRS3 (Oryza glumaepatula Reference Sequence Version 3).</title>
        <authorList>
            <person name="Zhang J."/>
            <person name="Kudrna D."/>
            <person name="Lee S."/>
            <person name="Talag J."/>
            <person name="Welchert J."/>
            <person name="Wing R.A."/>
        </authorList>
    </citation>
    <scope>NUCLEOTIDE SEQUENCE [LARGE SCALE GENOMIC DNA]</scope>
</reference>
<dbReference type="HOGENOM" id="CLU_1878660_0_0_1"/>
<protein>
    <submittedName>
        <fullName evidence="1">Uncharacterized protein</fullName>
    </submittedName>
</protein>
<dbReference type="Proteomes" id="UP000026961">
    <property type="component" value="Chromosome 4"/>
</dbReference>
<evidence type="ECO:0000313" key="2">
    <source>
        <dbReference type="Proteomes" id="UP000026961"/>
    </source>
</evidence>
<proteinExistence type="predicted"/>
<keyword evidence="2" id="KW-1185">Reference proteome</keyword>